<organism evidence="2 3">
    <name type="scientific">Pendulispora albinea</name>
    <dbReference type="NCBI Taxonomy" id="2741071"/>
    <lineage>
        <taxon>Bacteria</taxon>
        <taxon>Pseudomonadati</taxon>
        <taxon>Myxococcota</taxon>
        <taxon>Myxococcia</taxon>
        <taxon>Myxococcales</taxon>
        <taxon>Sorangiineae</taxon>
        <taxon>Pendulisporaceae</taxon>
        <taxon>Pendulispora</taxon>
    </lineage>
</organism>
<feature type="region of interest" description="Disordered" evidence="1">
    <location>
        <begin position="300"/>
        <end position="332"/>
    </location>
</feature>
<proteinExistence type="predicted"/>
<name>A0ABZ2LPN1_9BACT</name>
<dbReference type="Proteomes" id="UP001370348">
    <property type="component" value="Chromosome"/>
</dbReference>
<gene>
    <name evidence="2" type="ORF">LZC94_25095</name>
</gene>
<evidence type="ECO:0000313" key="3">
    <source>
        <dbReference type="Proteomes" id="UP001370348"/>
    </source>
</evidence>
<feature type="compositionally biased region" description="Low complexity" evidence="1">
    <location>
        <begin position="309"/>
        <end position="318"/>
    </location>
</feature>
<keyword evidence="3" id="KW-1185">Reference proteome</keyword>
<accession>A0ABZ2LPN1</accession>
<evidence type="ECO:0000313" key="2">
    <source>
        <dbReference type="EMBL" id="WXB11141.1"/>
    </source>
</evidence>
<sequence length="332" mass="34543">MIRSLVLLPSILVLFATGCRGSGDSKANPAAAVDAAAAASGSGASASAELGPNTPANGTPLPAASVLGVVNPNNLPIYAGPTASIEGTITVTGDPPAKVDADFSRCPEAEAIYGKTFREGPALPDGSRPLADALIVITGYSGYIVAERRAKKQIAIDGCAYSTRTVDLTFGQLLDVQNRDTKMHAPELANHVMPALIVAPPGGDPVSVYPVAPGLTLLTDKMGPLWMVADVYTVPQPLHTVTDRNGHYRIDGIPTERADHTPIDGDLEMNVTLRVLPRYVKKPLPRLTPGVVERVDAQLENRPLPPAPDAGASAGAGSKKADAGKKPVERLH</sequence>
<evidence type="ECO:0000256" key="1">
    <source>
        <dbReference type="SAM" id="MobiDB-lite"/>
    </source>
</evidence>
<protein>
    <recommendedName>
        <fullName evidence="4">Carboxypeptidase regulatory-like domain-containing protein</fullName>
    </recommendedName>
</protein>
<dbReference type="PROSITE" id="PS51257">
    <property type="entry name" value="PROKAR_LIPOPROTEIN"/>
    <property type="match status" value="1"/>
</dbReference>
<feature type="compositionally biased region" description="Basic and acidic residues" evidence="1">
    <location>
        <begin position="319"/>
        <end position="332"/>
    </location>
</feature>
<reference evidence="2 3" key="1">
    <citation type="submission" date="2021-12" db="EMBL/GenBank/DDBJ databases">
        <title>Discovery of the Pendulisporaceae a myxobacterial family with distinct sporulation behavior and unique specialized metabolism.</title>
        <authorList>
            <person name="Garcia R."/>
            <person name="Popoff A."/>
            <person name="Bader C.D."/>
            <person name="Loehr J."/>
            <person name="Walesch S."/>
            <person name="Walt C."/>
            <person name="Boldt J."/>
            <person name="Bunk B."/>
            <person name="Haeckl F.J.F.P.J."/>
            <person name="Gunesch A.P."/>
            <person name="Birkelbach J."/>
            <person name="Nuebel U."/>
            <person name="Pietschmann T."/>
            <person name="Bach T."/>
            <person name="Mueller R."/>
        </authorList>
    </citation>
    <scope>NUCLEOTIDE SEQUENCE [LARGE SCALE GENOMIC DNA]</scope>
    <source>
        <strain evidence="2 3">MSr11954</strain>
    </source>
</reference>
<dbReference type="EMBL" id="CP089984">
    <property type="protein sequence ID" value="WXB11141.1"/>
    <property type="molecule type" value="Genomic_DNA"/>
</dbReference>
<dbReference type="RefSeq" id="WP_394820755.1">
    <property type="nucleotide sequence ID" value="NZ_CP089984.1"/>
</dbReference>
<evidence type="ECO:0008006" key="4">
    <source>
        <dbReference type="Google" id="ProtNLM"/>
    </source>
</evidence>